<keyword evidence="3" id="KW-1185">Reference proteome</keyword>
<gene>
    <name evidence="2" type="ORF">PROFUN_00553</name>
</gene>
<proteinExistence type="predicted"/>
<dbReference type="EMBL" id="MDYQ01000257">
    <property type="protein sequence ID" value="PRP77692.1"/>
    <property type="molecule type" value="Genomic_DNA"/>
</dbReference>
<feature type="region of interest" description="Disordered" evidence="1">
    <location>
        <begin position="248"/>
        <end position="310"/>
    </location>
</feature>
<feature type="compositionally biased region" description="Basic and acidic residues" evidence="1">
    <location>
        <begin position="285"/>
        <end position="310"/>
    </location>
</feature>
<name>A0A2P6N149_9EUKA</name>
<evidence type="ECO:0000256" key="1">
    <source>
        <dbReference type="SAM" id="MobiDB-lite"/>
    </source>
</evidence>
<accession>A0A2P6N149</accession>
<sequence length="310" mass="34957">MNKAKFTCPFCGDELPLLQSFKHIPECLSRTASDCGIQIRCWCNGSGVAGYGAPQPPSPVPHITINHNHNRQQPAPSVTIPPTTPTTQTIIHSTTVPDRTQLLTGKACISCGRRRTPSQVLTPFIYIGRYRVVVVCRQGHWNDDVEATQIEAFIQQEMDEITEAGDHPVSHDEEDTNTDTDKERICEGITFRRPPALKDSTLLDRAPVCSARGNHLLCIMEGETKHYFCCPKHLRTYLQNFVFHRTKKARTSDEAGRHPPNKKSKTSDSLMETRSPDANQMTSMEDPRDINEDTPDRDTPVQFRVEHKEL</sequence>
<protein>
    <submittedName>
        <fullName evidence="2">Uncharacterized protein</fullName>
    </submittedName>
</protein>
<reference evidence="2 3" key="1">
    <citation type="journal article" date="2018" name="Genome Biol. Evol.">
        <title>Multiple Roots of Fruiting Body Formation in Amoebozoa.</title>
        <authorList>
            <person name="Hillmann F."/>
            <person name="Forbes G."/>
            <person name="Novohradska S."/>
            <person name="Ferling I."/>
            <person name="Riege K."/>
            <person name="Groth M."/>
            <person name="Westermann M."/>
            <person name="Marz M."/>
            <person name="Spaller T."/>
            <person name="Winckler T."/>
            <person name="Schaap P."/>
            <person name="Glockner G."/>
        </authorList>
    </citation>
    <scope>NUCLEOTIDE SEQUENCE [LARGE SCALE GENOMIC DNA]</scope>
    <source>
        <strain evidence="2 3">Jena</strain>
    </source>
</reference>
<evidence type="ECO:0000313" key="2">
    <source>
        <dbReference type="EMBL" id="PRP77692.1"/>
    </source>
</evidence>
<dbReference type="InParanoid" id="A0A2P6N149"/>
<comment type="caution">
    <text evidence="2">The sequence shown here is derived from an EMBL/GenBank/DDBJ whole genome shotgun (WGS) entry which is preliminary data.</text>
</comment>
<dbReference type="Proteomes" id="UP000241769">
    <property type="component" value="Unassembled WGS sequence"/>
</dbReference>
<dbReference type="AlphaFoldDB" id="A0A2P6N149"/>
<evidence type="ECO:0000313" key="3">
    <source>
        <dbReference type="Proteomes" id="UP000241769"/>
    </source>
</evidence>
<organism evidence="2 3">
    <name type="scientific">Planoprotostelium fungivorum</name>
    <dbReference type="NCBI Taxonomy" id="1890364"/>
    <lineage>
        <taxon>Eukaryota</taxon>
        <taxon>Amoebozoa</taxon>
        <taxon>Evosea</taxon>
        <taxon>Variosea</taxon>
        <taxon>Cavosteliida</taxon>
        <taxon>Cavosteliaceae</taxon>
        <taxon>Planoprotostelium</taxon>
    </lineage>
</organism>
<feature type="compositionally biased region" description="Polar residues" evidence="1">
    <location>
        <begin position="267"/>
        <end position="283"/>
    </location>
</feature>